<dbReference type="InterPro" id="IPR038461">
    <property type="entry name" value="Schlafen_AlbA_2_dom_sf"/>
</dbReference>
<dbReference type="Proteomes" id="UP000519439">
    <property type="component" value="Unassembled WGS sequence"/>
</dbReference>
<feature type="domain" description="Schlafen AlbA-2" evidence="1">
    <location>
        <begin position="31"/>
        <end position="165"/>
    </location>
</feature>
<accession>A0A7W6IEA0</accession>
<dbReference type="Pfam" id="PF04326">
    <property type="entry name" value="SLFN_AlbA_2"/>
    <property type="match status" value="1"/>
</dbReference>
<comment type="caution">
    <text evidence="2">The sequence shown here is derived from an EMBL/GenBank/DDBJ whole genome shotgun (WGS) entry which is preliminary data.</text>
</comment>
<keyword evidence="3" id="KW-1185">Reference proteome</keyword>
<dbReference type="InterPro" id="IPR007421">
    <property type="entry name" value="Schlafen_AlbA_2_dom"/>
</dbReference>
<evidence type="ECO:0000313" key="2">
    <source>
        <dbReference type="EMBL" id="MBB4039875.1"/>
    </source>
</evidence>
<dbReference type="AlphaFoldDB" id="A0A7W6IEA0"/>
<protein>
    <recommendedName>
        <fullName evidence="1">Schlafen AlbA-2 domain-containing protein</fullName>
    </recommendedName>
</protein>
<name>A0A7W6IEA0_9HYPH</name>
<dbReference type="EMBL" id="JACIDC010000004">
    <property type="protein sequence ID" value="MBB4039875.1"/>
    <property type="molecule type" value="Genomic_DNA"/>
</dbReference>
<sequence length="316" mass="33733">MTSTIDTILAKAPAQLTAGDVAALATAGVLEDPVTEFKQAVSGPWASEGNLTRDGQNDLIKELVAFANSFGGTLYVGIQESDDEPKRSAALTPVPRVGELAARFESVLRDCVEPRLLSPEITPVVTDPATGEGVLVVRVAPSPLAPHWNRTERKCYRRIGSSSLPVGMLDIQTITLERARTSETVERLFAGRRDAFGEVWNAYSSDRASKLNISGWAPNQPIPTGFAIRCTAVPILPVALANVTGRADLKLGIGPVIRAGSGQGLSFPALTEPQFFRPALRAWGYERREGAPKITCTSSWYAATGSSRASSCARQA</sequence>
<evidence type="ECO:0000313" key="3">
    <source>
        <dbReference type="Proteomes" id="UP000519439"/>
    </source>
</evidence>
<gene>
    <name evidence="2" type="ORF">GGR34_001522</name>
</gene>
<proteinExistence type="predicted"/>
<dbReference type="Gene3D" id="3.30.950.30">
    <property type="entry name" value="Schlafen, AAA domain"/>
    <property type="match status" value="1"/>
</dbReference>
<dbReference type="RefSeq" id="WP_027315544.1">
    <property type="nucleotide sequence ID" value="NZ_JACIDC010000004.1"/>
</dbReference>
<evidence type="ECO:0000259" key="1">
    <source>
        <dbReference type="Pfam" id="PF04326"/>
    </source>
</evidence>
<reference evidence="2 3" key="1">
    <citation type="submission" date="2020-08" db="EMBL/GenBank/DDBJ databases">
        <title>Genomic Encyclopedia of Type Strains, Phase IV (KMG-IV): sequencing the most valuable type-strain genomes for metagenomic binning, comparative biology and taxonomic classification.</title>
        <authorList>
            <person name="Goeker M."/>
        </authorList>
    </citation>
    <scope>NUCLEOTIDE SEQUENCE [LARGE SCALE GENOMIC DNA]</scope>
    <source>
        <strain evidence="2 3">DSM 15743</strain>
    </source>
</reference>
<organism evidence="2 3">
    <name type="scientific">Microvirga flocculans</name>
    <dbReference type="NCBI Taxonomy" id="217168"/>
    <lineage>
        <taxon>Bacteria</taxon>
        <taxon>Pseudomonadati</taxon>
        <taxon>Pseudomonadota</taxon>
        <taxon>Alphaproteobacteria</taxon>
        <taxon>Hyphomicrobiales</taxon>
        <taxon>Methylobacteriaceae</taxon>
        <taxon>Microvirga</taxon>
    </lineage>
</organism>